<dbReference type="Proteomes" id="UP000000556">
    <property type="component" value="Chromosome"/>
</dbReference>
<sequence>MEDDNEYAAVYQLTVKGTGFNNSDGTSRASLIQRFVQDGMDVFLVPEPHNAHDPNAIAVYIEVKRWFFFGPYRYQIGYVSERWAKSFAKRFAAGGTIVEAYVRSHHAPEDQTFPRVSIEAVASWALRQKKRAGVDAD</sequence>
<feature type="domain" description="HIRAN" evidence="3">
    <location>
        <begin position="16"/>
        <end position="124"/>
    </location>
</feature>
<dbReference type="Pfam" id="PF08797">
    <property type="entry name" value="HIRAN"/>
    <property type="match status" value="1"/>
</dbReference>
<keyword evidence="1" id="KW-0479">Metal-binding</keyword>
<dbReference type="AlphaFoldDB" id="Q88G29"/>
<dbReference type="EMBL" id="AE015451">
    <property type="protein sequence ID" value="AAN69491.1"/>
    <property type="molecule type" value="Genomic_DNA"/>
</dbReference>
<evidence type="ECO:0000256" key="2">
    <source>
        <dbReference type="ARBA" id="ARBA00022801"/>
    </source>
</evidence>
<dbReference type="PaxDb" id="160488-PP_3897"/>
<organism evidence="4 5">
    <name type="scientific">Pseudomonas putida (strain ATCC 47054 / DSM 6125 / CFBP 8728 / NCIMB 11950 / KT2440)</name>
    <dbReference type="NCBI Taxonomy" id="160488"/>
    <lineage>
        <taxon>Bacteria</taxon>
        <taxon>Pseudomonadati</taxon>
        <taxon>Pseudomonadota</taxon>
        <taxon>Gammaproteobacteria</taxon>
        <taxon>Pseudomonadales</taxon>
        <taxon>Pseudomonadaceae</taxon>
        <taxon>Pseudomonas</taxon>
    </lineage>
</organism>
<protein>
    <recommendedName>
        <fullName evidence="3">HIRAN domain-containing protein</fullName>
    </recommendedName>
</protein>
<evidence type="ECO:0000256" key="1">
    <source>
        <dbReference type="ARBA" id="ARBA00022723"/>
    </source>
</evidence>
<keyword evidence="5" id="KW-1185">Reference proteome</keyword>
<accession>Q88G29</accession>
<dbReference type="KEGG" id="ppu:PP_3897"/>
<reference evidence="4 5" key="2">
    <citation type="journal article" date="2016" name="Environ. Microbiol.">
        <title>The revisited genome of Pseudomonas putida KT2440 enlightens its value as a robust metabolic chassis.</title>
        <authorList>
            <person name="Belda E."/>
            <person name="van Heck R.G."/>
            <person name="Lopez-Sanchez M.J."/>
            <person name="Cruveiller S."/>
            <person name="Barbe V."/>
            <person name="Fraser C."/>
            <person name="Klenk H.P."/>
            <person name="Petersen J."/>
            <person name="Morgat A."/>
            <person name="Nikel P.I."/>
            <person name="Vallenet D."/>
            <person name="Rouy Z."/>
            <person name="Sekowska A."/>
            <person name="Martins Dos Santos V.A."/>
            <person name="de Lorenzo V."/>
            <person name="Danchin A."/>
            <person name="Medigue C."/>
        </authorList>
    </citation>
    <scope>NUCLEOTIDE SEQUENCE [LARGE SCALE GENOMIC DNA]</scope>
    <source>
        <strain evidence="5">ATCC 47054 / DSM 6125 / CFBP 8728 / NCIMB 11950 / KT2440</strain>
    </source>
</reference>
<dbReference type="RefSeq" id="WP_010954723.1">
    <property type="nucleotide sequence ID" value="NC_002947.4"/>
</dbReference>
<dbReference type="HOGENOM" id="CLU_2168794_0_0_6"/>
<dbReference type="STRING" id="160488.PP_3897"/>
<dbReference type="PATRIC" id="fig|160488.4.peg.4154"/>
<dbReference type="GO" id="GO:0016818">
    <property type="term" value="F:hydrolase activity, acting on acid anhydrides, in phosphorus-containing anhydrides"/>
    <property type="evidence" value="ECO:0007669"/>
    <property type="project" value="InterPro"/>
</dbReference>
<proteinExistence type="predicted"/>
<evidence type="ECO:0000313" key="4">
    <source>
        <dbReference type="EMBL" id="AAN69491.1"/>
    </source>
</evidence>
<dbReference type="GO" id="GO:0003676">
    <property type="term" value="F:nucleic acid binding"/>
    <property type="evidence" value="ECO:0007669"/>
    <property type="project" value="InterPro"/>
</dbReference>
<evidence type="ECO:0000313" key="5">
    <source>
        <dbReference type="Proteomes" id="UP000000556"/>
    </source>
</evidence>
<dbReference type="InterPro" id="IPR014905">
    <property type="entry name" value="HIRAN"/>
</dbReference>
<dbReference type="Gene3D" id="3.30.70.2330">
    <property type="match status" value="1"/>
</dbReference>
<dbReference type="OrthoDB" id="7009963at2"/>
<dbReference type="SMART" id="SM00910">
    <property type="entry name" value="HIRAN"/>
    <property type="match status" value="1"/>
</dbReference>
<name>Q88G29_PSEPK</name>
<dbReference type="GO" id="GO:0008270">
    <property type="term" value="F:zinc ion binding"/>
    <property type="evidence" value="ECO:0007669"/>
    <property type="project" value="InterPro"/>
</dbReference>
<reference evidence="4 5" key="1">
    <citation type="journal article" date="2002" name="Environ. Microbiol.">
        <title>Complete genome sequence and comparative analysis of the metabolically versatile Pseudomonas putida KT2440.</title>
        <authorList>
            <person name="Nelson K.E."/>
            <person name="Weinel C."/>
            <person name="Paulsen I.T."/>
            <person name="Dodson R.J."/>
            <person name="Hilbert H."/>
            <person name="Martins dos Santos V.A."/>
            <person name="Fouts D.E."/>
            <person name="Gill S.R."/>
            <person name="Pop M."/>
            <person name="Holmes M."/>
            <person name="Brinkac L."/>
            <person name="Beanan M."/>
            <person name="DeBoy R.T."/>
            <person name="Daugherty S."/>
            <person name="Kolonay J."/>
            <person name="Madupu R."/>
            <person name="Nelson W."/>
            <person name="White O."/>
            <person name="Peterson J."/>
            <person name="Khouri H."/>
            <person name="Hance I."/>
            <person name="Chris Lee P."/>
            <person name="Holtzapple E."/>
            <person name="Scanlan D."/>
            <person name="Tran K."/>
            <person name="Moazzez A."/>
            <person name="Utterback T."/>
            <person name="Rizzo M."/>
            <person name="Lee K."/>
            <person name="Kosack D."/>
            <person name="Moestl D."/>
            <person name="Wedler H."/>
            <person name="Lauber J."/>
            <person name="Stjepandic D."/>
            <person name="Hoheisel J."/>
            <person name="Straetz M."/>
            <person name="Heim S."/>
            <person name="Kiewitz C."/>
            <person name="Eisen J.A."/>
            <person name="Timmis K.N."/>
            <person name="Dusterhoft A."/>
            <person name="Tummler B."/>
            <person name="Fraser C.M."/>
        </authorList>
    </citation>
    <scope>NUCLEOTIDE SEQUENCE [LARGE SCALE GENOMIC DNA]</scope>
    <source>
        <strain evidence="5">ATCC 47054 / DSM 6125 / CFBP 8728 / NCIMB 11950 / KT2440</strain>
    </source>
</reference>
<evidence type="ECO:0000259" key="3">
    <source>
        <dbReference type="SMART" id="SM00910"/>
    </source>
</evidence>
<keyword evidence="2" id="KW-0378">Hydrolase</keyword>
<gene>
    <name evidence="4" type="ordered locus">PP_3897</name>
</gene>
<dbReference type="DNASU" id="1046668"/>
<dbReference type="BioCyc" id="PPUT160488:G1G01-4159-MONOMER"/>